<dbReference type="CDD" id="cd00037">
    <property type="entry name" value="CLECT"/>
    <property type="match status" value="1"/>
</dbReference>
<name>K1S1I4_MAGGI</name>
<dbReference type="Pfam" id="PF00059">
    <property type="entry name" value="Lectin_C"/>
    <property type="match status" value="1"/>
</dbReference>
<evidence type="ECO:0000313" key="1">
    <source>
        <dbReference type="EMBL" id="EKC41101.1"/>
    </source>
</evidence>
<accession>K1S1I4</accession>
<sequence length="302" mass="34569">MAGPAVQVPESLKEKAVTIIMPPSPTKTLKDAMSSPVREILTVQGQIIRDEAIKTVKVAQKDTKIRALTLEENGQTMELTLWRELSEQDLKIGQYIEVTHCLVSEWLRKKSLNSTRNTTIKAVQPKDMVVTGNVEALSMTDTHCEMCVKEDDIYKDFIVDLDMVRAQVQRYVEEAGTFNLQQLENMIVDKLLFPVKLVINGTTKKCESFKSYLLEINSKAEQNWLKDKGGNWWTGAIKDRNKNIWVWDHSDSELVFTNWDSKDSQPNGESKDNDENCVLSELGFWHDYPCQDTFNMICERGE</sequence>
<dbReference type="InterPro" id="IPR012340">
    <property type="entry name" value="NA-bd_OB-fold"/>
</dbReference>
<dbReference type="SMART" id="SM00034">
    <property type="entry name" value="CLECT"/>
    <property type="match status" value="1"/>
</dbReference>
<dbReference type="Gene3D" id="2.40.50.140">
    <property type="entry name" value="Nucleic acid-binding proteins"/>
    <property type="match status" value="1"/>
</dbReference>
<dbReference type="InParanoid" id="K1S1I4"/>
<dbReference type="InterPro" id="IPR001304">
    <property type="entry name" value="C-type_lectin-like"/>
</dbReference>
<dbReference type="SUPFAM" id="SSF50249">
    <property type="entry name" value="Nucleic acid-binding proteins"/>
    <property type="match status" value="1"/>
</dbReference>
<dbReference type="InterPro" id="IPR016186">
    <property type="entry name" value="C-type_lectin-like/link_sf"/>
</dbReference>
<proteinExistence type="predicted"/>
<dbReference type="Gene3D" id="3.10.100.10">
    <property type="entry name" value="Mannose-Binding Protein A, subunit A"/>
    <property type="match status" value="1"/>
</dbReference>
<protein>
    <submittedName>
        <fullName evidence="1">Collectin-12</fullName>
    </submittedName>
</protein>
<dbReference type="PROSITE" id="PS50041">
    <property type="entry name" value="C_TYPE_LECTIN_2"/>
    <property type="match status" value="1"/>
</dbReference>
<gene>
    <name evidence="1" type="ORF">CGI_10026561</name>
</gene>
<dbReference type="SUPFAM" id="SSF56436">
    <property type="entry name" value="C-type lectin-like"/>
    <property type="match status" value="1"/>
</dbReference>
<organism evidence="1">
    <name type="scientific">Magallana gigas</name>
    <name type="common">Pacific oyster</name>
    <name type="synonym">Crassostrea gigas</name>
    <dbReference type="NCBI Taxonomy" id="29159"/>
    <lineage>
        <taxon>Eukaryota</taxon>
        <taxon>Metazoa</taxon>
        <taxon>Spiralia</taxon>
        <taxon>Lophotrochozoa</taxon>
        <taxon>Mollusca</taxon>
        <taxon>Bivalvia</taxon>
        <taxon>Autobranchia</taxon>
        <taxon>Pteriomorphia</taxon>
        <taxon>Ostreida</taxon>
        <taxon>Ostreoidea</taxon>
        <taxon>Ostreidae</taxon>
        <taxon>Magallana</taxon>
    </lineage>
</organism>
<dbReference type="EMBL" id="JH817540">
    <property type="protein sequence ID" value="EKC41101.1"/>
    <property type="molecule type" value="Genomic_DNA"/>
</dbReference>
<reference evidence="1" key="1">
    <citation type="journal article" date="2012" name="Nature">
        <title>The oyster genome reveals stress adaptation and complexity of shell formation.</title>
        <authorList>
            <person name="Zhang G."/>
            <person name="Fang X."/>
            <person name="Guo X."/>
            <person name="Li L."/>
            <person name="Luo R."/>
            <person name="Xu F."/>
            <person name="Yang P."/>
            <person name="Zhang L."/>
            <person name="Wang X."/>
            <person name="Qi H."/>
            <person name="Xiong Z."/>
            <person name="Que H."/>
            <person name="Xie Y."/>
            <person name="Holland P.W."/>
            <person name="Paps J."/>
            <person name="Zhu Y."/>
            <person name="Wu F."/>
            <person name="Chen Y."/>
            <person name="Wang J."/>
            <person name="Peng C."/>
            <person name="Meng J."/>
            <person name="Yang L."/>
            <person name="Liu J."/>
            <person name="Wen B."/>
            <person name="Zhang N."/>
            <person name="Huang Z."/>
            <person name="Zhu Q."/>
            <person name="Feng Y."/>
            <person name="Mount A."/>
            <person name="Hedgecock D."/>
            <person name="Xu Z."/>
            <person name="Liu Y."/>
            <person name="Domazet-Loso T."/>
            <person name="Du Y."/>
            <person name="Sun X."/>
            <person name="Zhang S."/>
            <person name="Liu B."/>
            <person name="Cheng P."/>
            <person name="Jiang X."/>
            <person name="Li J."/>
            <person name="Fan D."/>
            <person name="Wang W."/>
            <person name="Fu W."/>
            <person name="Wang T."/>
            <person name="Wang B."/>
            <person name="Zhang J."/>
            <person name="Peng Z."/>
            <person name="Li Y."/>
            <person name="Li N."/>
            <person name="Wang J."/>
            <person name="Chen M."/>
            <person name="He Y."/>
            <person name="Tan F."/>
            <person name="Song X."/>
            <person name="Zheng Q."/>
            <person name="Huang R."/>
            <person name="Yang H."/>
            <person name="Du X."/>
            <person name="Chen L."/>
            <person name="Yang M."/>
            <person name="Gaffney P.M."/>
            <person name="Wang S."/>
            <person name="Luo L."/>
            <person name="She Z."/>
            <person name="Ming Y."/>
            <person name="Huang W."/>
            <person name="Zhang S."/>
            <person name="Huang B."/>
            <person name="Zhang Y."/>
            <person name="Qu T."/>
            <person name="Ni P."/>
            <person name="Miao G."/>
            <person name="Wang J."/>
            <person name="Wang Q."/>
            <person name="Steinberg C.E."/>
            <person name="Wang H."/>
            <person name="Li N."/>
            <person name="Qian L."/>
            <person name="Zhang G."/>
            <person name="Li Y."/>
            <person name="Yang H."/>
            <person name="Liu X."/>
            <person name="Wang J."/>
            <person name="Yin Y."/>
            <person name="Wang J."/>
        </authorList>
    </citation>
    <scope>NUCLEOTIDE SEQUENCE [LARGE SCALE GENOMIC DNA]</scope>
    <source>
        <strain evidence="1">05x7-T-G4-1.051#20</strain>
    </source>
</reference>
<dbReference type="InterPro" id="IPR016187">
    <property type="entry name" value="CTDL_fold"/>
</dbReference>
<dbReference type="AlphaFoldDB" id="K1S1I4"/>
<dbReference type="HOGENOM" id="CLU_922125_0_0_1"/>